<dbReference type="GO" id="GO:0003697">
    <property type="term" value="F:single-stranded DNA binding"/>
    <property type="evidence" value="ECO:0007669"/>
    <property type="project" value="TreeGrafter"/>
</dbReference>
<dbReference type="InterPro" id="IPR003111">
    <property type="entry name" value="Lon_prtase_N"/>
</dbReference>
<dbReference type="InterPro" id="IPR046336">
    <property type="entry name" value="Lon_prtase_N_sf"/>
</dbReference>
<dbReference type="SUPFAM" id="SSF88697">
    <property type="entry name" value="PUA domain-like"/>
    <property type="match status" value="1"/>
</dbReference>
<keyword evidence="3 9" id="KW-0547">Nucleotide-binding</keyword>
<protein>
    <recommendedName>
        <fullName evidence="10">Lon protease homolog</fullName>
        <ecNumber evidence="10">3.4.21.-</ecNumber>
    </recommendedName>
</protein>
<evidence type="ECO:0000313" key="16">
    <source>
        <dbReference type="Proteomes" id="UP000444721"/>
    </source>
</evidence>
<feature type="domain" description="Lon proteolytic" evidence="13">
    <location>
        <begin position="840"/>
        <end position="1051"/>
    </location>
</feature>
<dbReference type="PRINTS" id="PR00830">
    <property type="entry name" value="ENDOLAPTASE"/>
</dbReference>
<dbReference type="InterPro" id="IPR014721">
    <property type="entry name" value="Ribsml_uS5_D2-typ_fold_subgr"/>
</dbReference>
<feature type="compositionally biased region" description="Polar residues" evidence="12">
    <location>
        <begin position="163"/>
        <end position="172"/>
    </location>
</feature>
<dbReference type="SMART" id="SM00464">
    <property type="entry name" value="LON"/>
    <property type="match status" value="1"/>
</dbReference>
<comment type="catalytic activity">
    <reaction evidence="7">
        <text>Hydrolysis of proteins in presence of ATP.</text>
        <dbReference type="EC" id="3.4.21.53"/>
    </reaction>
</comment>
<dbReference type="Pfam" id="PF22667">
    <property type="entry name" value="Lon_lid"/>
    <property type="match status" value="1"/>
</dbReference>
<feature type="active site" evidence="8">
    <location>
        <position position="957"/>
    </location>
</feature>
<gene>
    <name evidence="15" type="ORF">FDP41_010581</name>
</gene>
<dbReference type="InterPro" id="IPR004815">
    <property type="entry name" value="Lon_bac/euk-typ"/>
</dbReference>
<accession>A0A6A5C6Y6</accession>
<organism evidence="15 16">
    <name type="scientific">Naegleria fowleri</name>
    <name type="common">Brain eating amoeba</name>
    <dbReference type="NCBI Taxonomy" id="5763"/>
    <lineage>
        <taxon>Eukaryota</taxon>
        <taxon>Discoba</taxon>
        <taxon>Heterolobosea</taxon>
        <taxon>Tetramitia</taxon>
        <taxon>Eutetramitia</taxon>
        <taxon>Vahlkampfiidae</taxon>
        <taxon>Naegleria</taxon>
    </lineage>
</organism>
<evidence type="ECO:0000256" key="9">
    <source>
        <dbReference type="RuleBase" id="RU000591"/>
    </source>
</evidence>
<dbReference type="SUPFAM" id="SSF54211">
    <property type="entry name" value="Ribosomal protein S5 domain 2-like"/>
    <property type="match status" value="1"/>
</dbReference>
<dbReference type="GeneID" id="68117796"/>
<dbReference type="FunFam" id="3.40.50.300:FF:000021">
    <property type="entry name" value="Lon protease homolog"/>
    <property type="match status" value="1"/>
</dbReference>
<keyword evidence="16" id="KW-1185">Reference proteome</keyword>
<dbReference type="EMBL" id="VFQX01000006">
    <property type="protein sequence ID" value="KAF0983516.1"/>
    <property type="molecule type" value="Genomic_DNA"/>
</dbReference>
<dbReference type="GO" id="GO:0004176">
    <property type="term" value="F:ATP-dependent peptidase activity"/>
    <property type="evidence" value="ECO:0007669"/>
    <property type="project" value="UniProtKB-UniRule"/>
</dbReference>
<evidence type="ECO:0000256" key="8">
    <source>
        <dbReference type="PROSITE-ProRule" id="PRU01122"/>
    </source>
</evidence>
<dbReference type="InterPro" id="IPR003959">
    <property type="entry name" value="ATPase_AAA_core"/>
</dbReference>
<dbReference type="CDD" id="cd19500">
    <property type="entry name" value="RecA-like_Lon"/>
    <property type="match status" value="1"/>
</dbReference>
<dbReference type="VEuPathDB" id="AmoebaDB:NF0117950"/>
<evidence type="ECO:0000259" key="13">
    <source>
        <dbReference type="PROSITE" id="PS51786"/>
    </source>
</evidence>
<dbReference type="InterPro" id="IPR020568">
    <property type="entry name" value="Ribosomal_Su5_D2-typ_SF"/>
</dbReference>
<evidence type="ECO:0000259" key="14">
    <source>
        <dbReference type="PROSITE" id="PS51787"/>
    </source>
</evidence>
<dbReference type="OrthoDB" id="2411602at2759"/>
<dbReference type="FunFam" id="3.30.230.10:FF:000015">
    <property type="entry name" value="Lon protease homolog, mitochondrial"/>
    <property type="match status" value="1"/>
</dbReference>
<evidence type="ECO:0000256" key="6">
    <source>
        <dbReference type="ARBA" id="ARBA00022840"/>
    </source>
</evidence>
<dbReference type="InterPro" id="IPR008268">
    <property type="entry name" value="Peptidase_S16_AS"/>
</dbReference>
<name>A0A6A5C6Y6_NAEFO</name>
<dbReference type="SUPFAM" id="SSF52540">
    <property type="entry name" value="P-loop containing nucleoside triphosphate hydrolases"/>
    <property type="match status" value="1"/>
</dbReference>
<evidence type="ECO:0000256" key="1">
    <source>
        <dbReference type="ARBA" id="ARBA00004305"/>
    </source>
</evidence>
<evidence type="ECO:0000256" key="4">
    <source>
        <dbReference type="ARBA" id="ARBA00022801"/>
    </source>
</evidence>
<dbReference type="Gene3D" id="1.10.8.60">
    <property type="match status" value="1"/>
</dbReference>
<dbReference type="InterPro" id="IPR008269">
    <property type="entry name" value="Lon_proteolytic"/>
</dbReference>
<evidence type="ECO:0000256" key="12">
    <source>
        <dbReference type="SAM" id="MobiDB-lite"/>
    </source>
</evidence>
<dbReference type="GO" id="GO:0051131">
    <property type="term" value="P:chaperone-mediated protein complex assembly"/>
    <property type="evidence" value="ECO:0007669"/>
    <property type="project" value="TreeGrafter"/>
</dbReference>
<dbReference type="GO" id="GO:0016887">
    <property type="term" value="F:ATP hydrolysis activity"/>
    <property type="evidence" value="ECO:0007669"/>
    <property type="project" value="InterPro"/>
</dbReference>
<evidence type="ECO:0000256" key="5">
    <source>
        <dbReference type="ARBA" id="ARBA00022825"/>
    </source>
</evidence>
<reference evidence="15 16" key="1">
    <citation type="journal article" date="2019" name="Sci. Rep.">
        <title>Nanopore sequencing improves the draft genome of the human pathogenic amoeba Naegleria fowleri.</title>
        <authorList>
            <person name="Liechti N."/>
            <person name="Schurch N."/>
            <person name="Bruggmann R."/>
            <person name="Wittwer M."/>
        </authorList>
    </citation>
    <scope>NUCLEOTIDE SEQUENCE [LARGE SCALE GENOMIC DNA]</scope>
    <source>
        <strain evidence="15 16">ATCC 30894</strain>
    </source>
</reference>
<dbReference type="Gene3D" id="3.40.50.300">
    <property type="entry name" value="P-loop containing nucleotide triphosphate hydrolases"/>
    <property type="match status" value="1"/>
</dbReference>
<dbReference type="InterPro" id="IPR054594">
    <property type="entry name" value="Lon_lid"/>
</dbReference>
<dbReference type="Gene3D" id="3.30.230.10">
    <property type="match status" value="1"/>
</dbReference>
<feature type="compositionally biased region" description="Low complexity" evidence="12">
    <location>
        <begin position="877"/>
        <end position="892"/>
    </location>
</feature>
<dbReference type="PROSITE" id="PS51787">
    <property type="entry name" value="LON_N"/>
    <property type="match status" value="1"/>
</dbReference>
<dbReference type="GO" id="GO:0005524">
    <property type="term" value="F:ATP binding"/>
    <property type="evidence" value="ECO:0007669"/>
    <property type="project" value="UniProtKB-KW"/>
</dbReference>
<dbReference type="InterPro" id="IPR027065">
    <property type="entry name" value="Lon_Prtase"/>
</dbReference>
<feature type="coiled-coil region" evidence="11">
    <location>
        <begin position="425"/>
        <end position="469"/>
    </location>
</feature>
<feature type="region of interest" description="Disordered" evidence="12">
    <location>
        <begin position="94"/>
        <end position="174"/>
    </location>
</feature>
<feature type="active site" evidence="8">
    <location>
        <position position="1000"/>
    </location>
</feature>
<proteinExistence type="inferred from homology"/>
<feature type="region of interest" description="Disordered" evidence="12">
    <location>
        <begin position="1"/>
        <end position="22"/>
    </location>
</feature>
<dbReference type="OMA" id="WLTNIPW"/>
<dbReference type="InterPro" id="IPR003593">
    <property type="entry name" value="AAA+_ATPase"/>
</dbReference>
<dbReference type="PROSITE" id="PS01046">
    <property type="entry name" value="LON_SER"/>
    <property type="match status" value="1"/>
</dbReference>
<sequence length="1074" mass="120630">MKRFTSISRQPGGLLMGSSNPNVIPKRPFKTVLCGIHQPMMTIHSNSRSNSNSLSSSTHVLHSKFNSHTTLLKTLHPESSNLLLKQTFSTTFHVSNNEGNNDDNDSHRNKTKKPGKSKQEDRHSEKEDKTSEINRRFDDYEASSKKKKDDKTSKKPHEEETKAPSSDSSTNEDVIDDDAEHEKEIEKLFENEMEQENKEVVHPEQHSSHQTNKSLQPVKPAEQSIASFFATPTPPMVEVVPLYKKPAFPGTIIPIFITDMKFIQSMLESGFHEKLVGLFLVKDPVKRDQLQNITSIKDIEQVGTLAKVTRVVPARGGASVVFAAIRRIKITGSVPEAKRVSAKIEELPTKKVDKNDLSVKAHVMEIFQQIKEFLSRLDPVQREQLNMILEQLDHTDPAELSDIAAILSSHDPDKLQDVLQTQDIRERLVKSLEILKAEVETKKIQEKIQKNLEEKLNKQQRKLYLTEQLKIIKQELGLEKDAKEELYKKFSSLANEIKKKDVPEIIKTTLDDELNKFSTLDPHSSEYTNVRNYLDWLTCLPWQTFSKENFDLASAAKILDRDHYGLQKVKERILEFIAVGKLKNTLKGKIICLVGPPGVGKTSIGKSIAAALNREFHRFSVGGLSDVSEIKGHRRTYIGSIPGKLINIMKLAKSSNPVIMIDEIDKLGRSHQGDPASALLEVLDPEQNHSFVDHYLDVPYDLSNVLFICTANVLDTIPGPLLDRMEVLRLSGYVLDEKLHITRNYLLPKKVEETGLLSKKTKKPLLTLDDSLIEKLIKEHCREAGVRNLEKHIEMICRKVALKIAKDTTQKRPAIFHLKETDLEEFVGKPVFTSDRYYLTTPIGVTMGLAWTSMGGSTLYIETVADKMYSEPEITNAPSSTDSTTAMTASVTPSPQPPNGSLKCTGQMGDVMKESTAIAYTYAKNHLFNIDPKNDFFRKTHIHMHIPEGATPKDGPSAGVTMVTSLLSLALNRPVKHNLAMTGELTITGKVLTIGGVKEKVIAAKRSGVSEVIMPSGNRRDWDELDKTITEGVKVHFVDYYSDVFKIAFEYDEAENQAAIEKDRKSGNLMDLSS</sequence>
<dbReference type="InterPro" id="IPR015947">
    <property type="entry name" value="PUA-like_sf"/>
</dbReference>
<keyword evidence="5 8" id="KW-0720">Serine protease</keyword>
<comment type="caution">
    <text evidence="15">The sequence shown here is derived from an EMBL/GenBank/DDBJ whole genome shotgun (WGS) entry which is preliminary data.</text>
</comment>
<keyword evidence="6 9" id="KW-0067">ATP-binding</keyword>
<dbReference type="VEuPathDB" id="AmoebaDB:NfTy_013230"/>
<dbReference type="RefSeq" id="XP_044568229.1">
    <property type="nucleotide sequence ID" value="XM_044700895.1"/>
</dbReference>
<evidence type="ECO:0000256" key="7">
    <source>
        <dbReference type="ARBA" id="ARBA00050665"/>
    </source>
</evidence>
<dbReference type="GO" id="GO:0004252">
    <property type="term" value="F:serine-type endopeptidase activity"/>
    <property type="evidence" value="ECO:0007669"/>
    <property type="project" value="UniProtKB-UniRule"/>
</dbReference>
<dbReference type="NCBIfam" id="TIGR00763">
    <property type="entry name" value="lon"/>
    <property type="match status" value="1"/>
</dbReference>
<dbReference type="FunFam" id="1.20.5.5270:FF:000001">
    <property type="entry name" value="Lon protease homolog, mitochondrial"/>
    <property type="match status" value="1"/>
</dbReference>
<dbReference type="VEuPathDB" id="AmoebaDB:FDP41_010581"/>
<feature type="compositionally biased region" description="Basic and acidic residues" evidence="12">
    <location>
        <begin position="117"/>
        <end position="162"/>
    </location>
</feature>
<dbReference type="Pfam" id="PF00004">
    <property type="entry name" value="AAA"/>
    <property type="match status" value="1"/>
</dbReference>
<dbReference type="SMART" id="SM00382">
    <property type="entry name" value="AAA"/>
    <property type="match status" value="1"/>
</dbReference>
<dbReference type="AlphaFoldDB" id="A0A6A5C6Y6"/>
<evidence type="ECO:0000313" key="15">
    <source>
        <dbReference type="EMBL" id="KAF0983516.1"/>
    </source>
</evidence>
<dbReference type="GO" id="GO:0005759">
    <property type="term" value="C:mitochondrial matrix"/>
    <property type="evidence" value="ECO:0007669"/>
    <property type="project" value="UniProtKB-SubCell"/>
</dbReference>
<feature type="domain" description="Lon N-terminal" evidence="14">
    <location>
        <begin position="237"/>
        <end position="439"/>
    </location>
</feature>
<comment type="similarity">
    <text evidence="8 9">Belongs to the peptidase S16 family.</text>
</comment>
<dbReference type="Gene3D" id="1.20.58.1480">
    <property type="match status" value="1"/>
</dbReference>
<feature type="region of interest" description="Disordered" evidence="12">
    <location>
        <begin position="194"/>
        <end position="218"/>
    </location>
</feature>
<evidence type="ECO:0000256" key="11">
    <source>
        <dbReference type="SAM" id="Coils"/>
    </source>
</evidence>
<feature type="compositionally biased region" description="Basic and acidic residues" evidence="12">
    <location>
        <begin position="194"/>
        <end position="207"/>
    </location>
</feature>
<dbReference type="Proteomes" id="UP000444721">
    <property type="component" value="Unassembled WGS sequence"/>
</dbReference>
<keyword evidence="4 8" id="KW-0378">Hydrolase</keyword>
<evidence type="ECO:0000256" key="3">
    <source>
        <dbReference type="ARBA" id="ARBA00022741"/>
    </source>
</evidence>
<comment type="subcellular location">
    <subcellularLocation>
        <location evidence="1">Mitochondrion matrix</location>
    </subcellularLocation>
</comment>
<dbReference type="GO" id="GO:0007005">
    <property type="term" value="P:mitochondrion organization"/>
    <property type="evidence" value="ECO:0007669"/>
    <property type="project" value="TreeGrafter"/>
</dbReference>
<dbReference type="Gene3D" id="1.20.5.5270">
    <property type="match status" value="1"/>
</dbReference>
<keyword evidence="11" id="KW-0175">Coiled coil</keyword>
<dbReference type="Gene3D" id="2.30.130.40">
    <property type="entry name" value="LON domain-like"/>
    <property type="match status" value="1"/>
</dbReference>
<dbReference type="PROSITE" id="PS51786">
    <property type="entry name" value="LON_PROTEOLYTIC"/>
    <property type="match status" value="1"/>
</dbReference>
<evidence type="ECO:0000256" key="10">
    <source>
        <dbReference type="RuleBase" id="RU000592"/>
    </source>
</evidence>
<dbReference type="Pfam" id="PF05362">
    <property type="entry name" value="Lon_C"/>
    <property type="match status" value="2"/>
</dbReference>
<feature type="region of interest" description="Disordered" evidence="12">
    <location>
        <begin position="875"/>
        <end position="900"/>
    </location>
</feature>
<keyword evidence="2 8" id="KW-0645">Protease</keyword>
<evidence type="ECO:0000256" key="2">
    <source>
        <dbReference type="ARBA" id="ARBA00022670"/>
    </source>
</evidence>
<dbReference type="InterPro" id="IPR027417">
    <property type="entry name" value="P-loop_NTPase"/>
</dbReference>
<dbReference type="GO" id="GO:0006515">
    <property type="term" value="P:protein quality control for misfolded or incompletely synthesized proteins"/>
    <property type="evidence" value="ECO:0007669"/>
    <property type="project" value="TreeGrafter"/>
</dbReference>
<dbReference type="Pfam" id="PF02190">
    <property type="entry name" value="LON_substr_bdg"/>
    <property type="match status" value="1"/>
</dbReference>
<dbReference type="PANTHER" id="PTHR43718:SF2">
    <property type="entry name" value="LON PROTEASE HOMOLOG, MITOCHONDRIAL"/>
    <property type="match status" value="1"/>
</dbReference>
<dbReference type="PANTHER" id="PTHR43718">
    <property type="entry name" value="LON PROTEASE"/>
    <property type="match status" value="1"/>
</dbReference>
<dbReference type="EC" id="3.4.21.-" evidence="10"/>